<name>A0A2G2YLU0_CAPAN</name>
<dbReference type="Gramene" id="PHT70665">
    <property type="protein sequence ID" value="PHT70665"/>
    <property type="gene ID" value="T459_25769"/>
</dbReference>
<dbReference type="EMBL" id="AYRZ02000010">
    <property type="protein sequence ID" value="PHT70665.1"/>
    <property type="molecule type" value="Genomic_DNA"/>
</dbReference>
<gene>
    <name evidence="2" type="ORF">T459_25769</name>
</gene>
<dbReference type="Pfam" id="PF21647">
    <property type="entry name" value="DUF6857"/>
    <property type="match status" value="1"/>
</dbReference>
<reference evidence="2 3" key="1">
    <citation type="journal article" date="2014" name="Nat. Genet.">
        <title>Genome sequence of the hot pepper provides insights into the evolution of pungency in Capsicum species.</title>
        <authorList>
            <person name="Kim S."/>
            <person name="Park M."/>
            <person name="Yeom S.I."/>
            <person name="Kim Y.M."/>
            <person name="Lee J.M."/>
            <person name="Lee H.A."/>
            <person name="Seo E."/>
            <person name="Choi J."/>
            <person name="Cheong K."/>
            <person name="Kim K.T."/>
            <person name="Jung K."/>
            <person name="Lee G.W."/>
            <person name="Oh S.K."/>
            <person name="Bae C."/>
            <person name="Kim S.B."/>
            <person name="Lee H.Y."/>
            <person name="Kim S.Y."/>
            <person name="Kim M.S."/>
            <person name="Kang B.C."/>
            <person name="Jo Y.D."/>
            <person name="Yang H.B."/>
            <person name="Jeong H.J."/>
            <person name="Kang W.H."/>
            <person name="Kwon J.K."/>
            <person name="Shin C."/>
            <person name="Lim J.Y."/>
            <person name="Park J.H."/>
            <person name="Huh J.H."/>
            <person name="Kim J.S."/>
            <person name="Kim B.D."/>
            <person name="Cohen O."/>
            <person name="Paran I."/>
            <person name="Suh M.C."/>
            <person name="Lee S.B."/>
            <person name="Kim Y.K."/>
            <person name="Shin Y."/>
            <person name="Noh S.J."/>
            <person name="Park J."/>
            <person name="Seo Y.S."/>
            <person name="Kwon S.Y."/>
            <person name="Kim H.A."/>
            <person name="Park J.M."/>
            <person name="Kim H.J."/>
            <person name="Choi S.B."/>
            <person name="Bosland P.W."/>
            <person name="Reeves G."/>
            <person name="Jo S.H."/>
            <person name="Lee B.W."/>
            <person name="Cho H.T."/>
            <person name="Choi H.S."/>
            <person name="Lee M.S."/>
            <person name="Yu Y."/>
            <person name="Do Choi Y."/>
            <person name="Park B.S."/>
            <person name="van Deynze A."/>
            <person name="Ashrafi H."/>
            <person name="Hill T."/>
            <person name="Kim W.T."/>
            <person name="Pai H.S."/>
            <person name="Ahn H.K."/>
            <person name="Yeam I."/>
            <person name="Giovannoni J.J."/>
            <person name="Rose J.K."/>
            <person name="Sorensen I."/>
            <person name="Lee S.J."/>
            <person name="Kim R.W."/>
            <person name="Choi I.Y."/>
            <person name="Choi B.S."/>
            <person name="Lim J.S."/>
            <person name="Lee Y.H."/>
            <person name="Choi D."/>
        </authorList>
    </citation>
    <scope>NUCLEOTIDE SEQUENCE [LARGE SCALE GENOMIC DNA]</scope>
    <source>
        <strain evidence="3">cv. CM334</strain>
    </source>
</reference>
<sequence>MKHRDVAQIEAIEAMQVASATVSLLRCLSWSIGGSLSAYTLPFSVLTLWDYTKYGEVKFLSESLLMALDASLGHALLVDSFCGSNINLSAWEDKKNPSESKKYAAKGVTGRKFYNLALNSMMDTPLENSPFLENFVKGEDIVFVGLFGKQFCYILRDVSYFG</sequence>
<feature type="domain" description="DUF6857" evidence="1">
    <location>
        <begin position="1"/>
        <end position="29"/>
    </location>
</feature>
<organism evidence="2 3">
    <name type="scientific">Capsicum annuum</name>
    <name type="common">Capsicum pepper</name>
    <dbReference type="NCBI Taxonomy" id="4072"/>
    <lineage>
        <taxon>Eukaryota</taxon>
        <taxon>Viridiplantae</taxon>
        <taxon>Streptophyta</taxon>
        <taxon>Embryophyta</taxon>
        <taxon>Tracheophyta</taxon>
        <taxon>Spermatophyta</taxon>
        <taxon>Magnoliopsida</taxon>
        <taxon>eudicotyledons</taxon>
        <taxon>Gunneridae</taxon>
        <taxon>Pentapetalae</taxon>
        <taxon>asterids</taxon>
        <taxon>lamiids</taxon>
        <taxon>Solanales</taxon>
        <taxon>Solanaceae</taxon>
        <taxon>Solanoideae</taxon>
        <taxon>Capsiceae</taxon>
        <taxon>Capsicum</taxon>
    </lineage>
</organism>
<evidence type="ECO:0000259" key="1">
    <source>
        <dbReference type="Pfam" id="PF21647"/>
    </source>
</evidence>
<dbReference type="Proteomes" id="UP000222542">
    <property type="component" value="Unassembled WGS sequence"/>
</dbReference>
<evidence type="ECO:0000313" key="2">
    <source>
        <dbReference type="EMBL" id="PHT70665.1"/>
    </source>
</evidence>
<dbReference type="AlphaFoldDB" id="A0A2G2YLU0"/>
<protein>
    <recommendedName>
        <fullName evidence="1">DUF6857 domain-containing protein</fullName>
    </recommendedName>
</protein>
<evidence type="ECO:0000313" key="3">
    <source>
        <dbReference type="Proteomes" id="UP000222542"/>
    </source>
</evidence>
<dbReference type="InterPro" id="IPR049172">
    <property type="entry name" value="DUF6857_pln"/>
</dbReference>
<reference evidence="2 3" key="2">
    <citation type="journal article" date="2017" name="Genome Biol.">
        <title>New reference genome sequences of hot pepper reveal the massive evolution of plant disease-resistance genes by retroduplication.</title>
        <authorList>
            <person name="Kim S."/>
            <person name="Park J."/>
            <person name="Yeom S.I."/>
            <person name="Kim Y.M."/>
            <person name="Seo E."/>
            <person name="Kim K.T."/>
            <person name="Kim M.S."/>
            <person name="Lee J.M."/>
            <person name="Cheong K."/>
            <person name="Shin H.S."/>
            <person name="Kim S.B."/>
            <person name="Han K."/>
            <person name="Lee J."/>
            <person name="Park M."/>
            <person name="Lee H.A."/>
            <person name="Lee H.Y."/>
            <person name="Lee Y."/>
            <person name="Oh S."/>
            <person name="Lee J.H."/>
            <person name="Choi E."/>
            <person name="Choi E."/>
            <person name="Lee S.E."/>
            <person name="Jeon J."/>
            <person name="Kim H."/>
            <person name="Choi G."/>
            <person name="Song H."/>
            <person name="Lee J."/>
            <person name="Lee S.C."/>
            <person name="Kwon J.K."/>
            <person name="Lee H.Y."/>
            <person name="Koo N."/>
            <person name="Hong Y."/>
            <person name="Kim R.W."/>
            <person name="Kang W.H."/>
            <person name="Huh J.H."/>
            <person name="Kang B.C."/>
            <person name="Yang T.J."/>
            <person name="Lee Y.H."/>
            <person name="Bennetzen J.L."/>
            <person name="Choi D."/>
        </authorList>
    </citation>
    <scope>NUCLEOTIDE SEQUENCE [LARGE SCALE GENOMIC DNA]</scope>
    <source>
        <strain evidence="3">cv. CM334</strain>
    </source>
</reference>
<comment type="caution">
    <text evidence="2">The sequence shown here is derived from an EMBL/GenBank/DDBJ whole genome shotgun (WGS) entry which is preliminary data.</text>
</comment>
<proteinExistence type="predicted"/>
<keyword evidence="3" id="KW-1185">Reference proteome</keyword>
<accession>A0A2G2YLU0</accession>